<name>A0A9N8PYJ1_CHRIL</name>
<feature type="chain" id="PRO_5040205494" evidence="2">
    <location>
        <begin position="21"/>
        <end position="496"/>
    </location>
</feature>
<feature type="region of interest" description="Disordered" evidence="1">
    <location>
        <begin position="447"/>
        <end position="496"/>
    </location>
</feature>
<dbReference type="Proteomes" id="UP001154114">
    <property type="component" value="Chromosome 3"/>
</dbReference>
<keyword evidence="2" id="KW-0732">Signal</keyword>
<evidence type="ECO:0000256" key="2">
    <source>
        <dbReference type="SAM" id="SignalP"/>
    </source>
</evidence>
<dbReference type="AlphaFoldDB" id="A0A9N8PYJ1"/>
<feature type="compositionally biased region" description="Acidic residues" evidence="1">
    <location>
        <begin position="474"/>
        <end position="496"/>
    </location>
</feature>
<evidence type="ECO:0000313" key="4">
    <source>
        <dbReference type="Proteomes" id="UP001154114"/>
    </source>
</evidence>
<organism evidence="3 4">
    <name type="scientific">Chrysodeixis includens</name>
    <name type="common">Soybean looper</name>
    <name type="synonym">Pseudoplusia includens</name>
    <dbReference type="NCBI Taxonomy" id="689277"/>
    <lineage>
        <taxon>Eukaryota</taxon>
        <taxon>Metazoa</taxon>
        <taxon>Ecdysozoa</taxon>
        <taxon>Arthropoda</taxon>
        <taxon>Hexapoda</taxon>
        <taxon>Insecta</taxon>
        <taxon>Pterygota</taxon>
        <taxon>Neoptera</taxon>
        <taxon>Endopterygota</taxon>
        <taxon>Lepidoptera</taxon>
        <taxon>Glossata</taxon>
        <taxon>Ditrysia</taxon>
        <taxon>Noctuoidea</taxon>
        <taxon>Noctuidae</taxon>
        <taxon>Plusiinae</taxon>
        <taxon>Chrysodeixis</taxon>
    </lineage>
</organism>
<feature type="compositionally biased region" description="Basic and acidic residues" evidence="1">
    <location>
        <begin position="458"/>
        <end position="473"/>
    </location>
</feature>
<reference evidence="3" key="1">
    <citation type="submission" date="2021-12" db="EMBL/GenBank/DDBJ databases">
        <authorList>
            <person name="King R."/>
        </authorList>
    </citation>
    <scope>NUCLEOTIDE SEQUENCE</scope>
</reference>
<protein>
    <submittedName>
        <fullName evidence="3">Uncharacterized protein</fullName>
    </submittedName>
</protein>
<dbReference type="OrthoDB" id="7443545at2759"/>
<evidence type="ECO:0000313" key="3">
    <source>
        <dbReference type="EMBL" id="CAD0195371.1"/>
    </source>
</evidence>
<proteinExistence type="predicted"/>
<feature type="signal peptide" evidence="2">
    <location>
        <begin position="1"/>
        <end position="20"/>
    </location>
</feature>
<evidence type="ECO:0000256" key="1">
    <source>
        <dbReference type="SAM" id="MobiDB-lite"/>
    </source>
</evidence>
<accession>A0A9N8PYJ1</accession>
<feature type="region of interest" description="Disordered" evidence="1">
    <location>
        <begin position="62"/>
        <end position="81"/>
    </location>
</feature>
<sequence>MATARLYCIILLLYLQGNSAQQALPSNQNVGVNNGVGLQQQTLQQMNAQNINQIQNGGLNMNLPQQSNLQQPNNLQGNTQQPLGLTSSLQVQGSSVPVTNFQFTKQGFGPMSSGFVPNPSKASPVPNSPCNNVGTKQNAQMSATPVNNAQMMQVPQQQNLGSVINAQVTQVPQQQSFAPVTNAQITQIPQQVNLGSVTNAPGFQPQNMPISNSLAEIAALKGIPPLYSLFASQNNIPPQQNQQIPAQNFNMGQGQLTDAQKQYLVRSIQSQGFPQNQQGLGCGQAQWRMPGVDNQPITVYQGQPIAPQQPQVFMASPSQNQPPYITVQAQPLSFPATYPQKQPPVIVVEEEPSLMDLVLSELQSDPLYGAYSPYQMQKRESKSSLKSLIPLIIKLLKDKNNNCCNNNCGCPNNGCGNTGNDVQMQSILSQFANQMNSQGMEPIMAGKMAEPPATAGKTVKEPKKTDQTEKNNADDGDSEESSEEDSSEGDDDSEED</sequence>
<gene>
    <name evidence="3" type="ORF">CINC_LOCUS9326</name>
</gene>
<dbReference type="EMBL" id="LR824006">
    <property type="protein sequence ID" value="CAD0195371.1"/>
    <property type="molecule type" value="Genomic_DNA"/>
</dbReference>
<keyword evidence="4" id="KW-1185">Reference proteome</keyword>